<feature type="domain" description="Glycosyl transferase family 1" evidence="1">
    <location>
        <begin position="212"/>
        <end position="287"/>
    </location>
</feature>
<dbReference type="SUPFAM" id="SSF53756">
    <property type="entry name" value="UDP-Glycosyltransferase/glycogen phosphorylase"/>
    <property type="match status" value="1"/>
</dbReference>
<evidence type="ECO:0000259" key="2">
    <source>
        <dbReference type="Pfam" id="PF13477"/>
    </source>
</evidence>
<keyword evidence="3" id="KW-0808">Transferase</keyword>
<dbReference type="GO" id="GO:0016757">
    <property type="term" value="F:glycosyltransferase activity"/>
    <property type="evidence" value="ECO:0007669"/>
    <property type="project" value="UniProtKB-ARBA"/>
</dbReference>
<reference evidence="3 4" key="1">
    <citation type="submission" date="2018-05" db="EMBL/GenBank/DDBJ databases">
        <title>Marinilabilia rubrum sp. nov., isolated from saltern sediment.</title>
        <authorList>
            <person name="Zhang R."/>
        </authorList>
    </citation>
    <scope>NUCLEOTIDE SEQUENCE [LARGE SCALE GENOMIC DNA]</scope>
    <source>
        <strain evidence="3 4">WTE16</strain>
    </source>
</reference>
<dbReference type="InterPro" id="IPR028098">
    <property type="entry name" value="Glyco_trans_4-like_N"/>
</dbReference>
<dbReference type="PANTHER" id="PTHR12526">
    <property type="entry name" value="GLYCOSYLTRANSFERASE"/>
    <property type="match status" value="1"/>
</dbReference>
<organism evidence="3 4">
    <name type="scientific">Marinilabilia rubra</name>
    <dbReference type="NCBI Taxonomy" id="2162893"/>
    <lineage>
        <taxon>Bacteria</taxon>
        <taxon>Pseudomonadati</taxon>
        <taxon>Bacteroidota</taxon>
        <taxon>Bacteroidia</taxon>
        <taxon>Marinilabiliales</taxon>
        <taxon>Marinilabiliaceae</taxon>
        <taxon>Marinilabilia</taxon>
    </lineage>
</organism>
<dbReference type="Pfam" id="PF13477">
    <property type="entry name" value="Glyco_trans_4_2"/>
    <property type="match status" value="1"/>
</dbReference>
<evidence type="ECO:0000313" key="4">
    <source>
        <dbReference type="Proteomes" id="UP000244956"/>
    </source>
</evidence>
<dbReference type="EMBL" id="QEWP01000003">
    <property type="protein sequence ID" value="PWE00541.1"/>
    <property type="molecule type" value="Genomic_DNA"/>
</dbReference>
<evidence type="ECO:0000313" key="3">
    <source>
        <dbReference type="EMBL" id="PWE00541.1"/>
    </source>
</evidence>
<name>A0A2U2BBV8_9BACT</name>
<evidence type="ECO:0000259" key="1">
    <source>
        <dbReference type="Pfam" id="PF00534"/>
    </source>
</evidence>
<dbReference type="OrthoDB" id="1096251at2"/>
<feature type="domain" description="Glycosyltransferase subfamily 4-like N-terminal" evidence="2">
    <location>
        <begin position="34"/>
        <end position="103"/>
    </location>
</feature>
<dbReference type="Pfam" id="PF00534">
    <property type="entry name" value="Glycos_transf_1"/>
    <property type="match status" value="1"/>
</dbReference>
<keyword evidence="4" id="KW-1185">Reference proteome</keyword>
<protein>
    <submittedName>
        <fullName evidence="3">Glycosyl transferase family 1</fullName>
    </submittedName>
</protein>
<gene>
    <name evidence="3" type="ORF">DDZ16_05250</name>
</gene>
<sequence length="313" mass="35194">MENYPNVFSGRVLFVCSGNKNGLCTPAVNEQARALKKRGVKISFFRVERKGVAGYLRGALTLKRHLKENKYDVIHAHYGLSAIMATLSGARPLVVSLMGSDVFGPRWILTLVKFFTRFFWPVTIVKSWSMAQKIDVPKVLVIPNGVDMELFREIPRKEARQKCGFSKPKVVMWPADPGRKVKNFDLAAAVMKVLNRSDVELKPVYGIDTMLMPYFYNASDVVLLTSLWEGSPNVVKEALACNVPVVSTRVGDVEERINGLKNCSTCDPYPEILAKALQQSLENENKPDGRNRIKELDNNIVVRKLLTLYSQCI</sequence>
<dbReference type="Proteomes" id="UP000244956">
    <property type="component" value="Unassembled WGS sequence"/>
</dbReference>
<comment type="caution">
    <text evidence="3">The sequence shown here is derived from an EMBL/GenBank/DDBJ whole genome shotgun (WGS) entry which is preliminary data.</text>
</comment>
<dbReference type="Gene3D" id="3.40.50.2000">
    <property type="entry name" value="Glycogen Phosphorylase B"/>
    <property type="match status" value="2"/>
</dbReference>
<accession>A0A2U2BBV8</accession>
<dbReference type="InterPro" id="IPR001296">
    <property type="entry name" value="Glyco_trans_1"/>
</dbReference>
<proteinExistence type="predicted"/>
<dbReference type="AlphaFoldDB" id="A0A2U2BBV8"/>